<dbReference type="RefSeq" id="WP_030279625.1">
    <property type="nucleotide sequence ID" value="NZ_JBEZYM010000044.1"/>
</dbReference>
<evidence type="ECO:0000313" key="2">
    <source>
        <dbReference type="Proteomes" id="UP000037395"/>
    </source>
</evidence>
<keyword evidence="2" id="KW-1185">Reference proteome</keyword>
<gene>
    <name evidence="1" type="ORF">HS99_0016200</name>
</gene>
<accession>A0A1E7MV02</accession>
<dbReference type="Proteomes" id="UP000037395">
    <property type="component" value="Unassembled WGS sequence"/>
</dbReference>
<name>A0A1E7MV02_KITAU</name>
<dbReference type="OrthoDB" id="4553542at2"/>
<sequence length="95" mass="10367">MTGDIGIEALGDHEYLVSFPTGGEAVFSRFQASEATLAQLSQARADEKRIVAETAAYLSERQQTADLPPMIDLDDVAAAYGDDYLEELGRRLSTR</sequence>
<comment type="caution">
    <text evidence="1">The sequence shown here is derived from an EMBL/GenBank/DDBJ whole genome shotgun (WGS) entry which is preliminary data.</text>
</comment>
<protein>
    <submittedName>
        <fullName evidence="1">Uncharacterized protein</fullName>
    </submittedName>
</protein>
<organism evidence="1 2">
    <name type="scientific">Kitasatospora aureofaciens</name>
    <name type="common">Streptomyces aureofaciens</name>
    <dbReference type="NCBI Taxonomy" id="1894"/>
    <lineage>
        <taxon>Bacteria</taxon>
        <taxon>Bacillati</taxon>
        <taxon>Actinomycetota</taxon>
        <taxon>Actinomycetes</taxon>
        <taxon>Kitasatosporales</taxon>
        <taxon>Streptomycetaceae</taxon>
        <taxon>Kitasatospora</taxon>
    </lineage>
</organism>
<dbReference type="EMBL" id="JPRF03000097">
    <property type="protein sequence ID" value="OEV32259.1"/>
    <property type="molecule type" value="Genomic_DNA"/>
</dbReference>
<proteinExistence type="predicted"/>
<evidence type="ECO:0000313" key="1">
    <source>
        <dbReference type="EMBL" id="OEV32259.1"/>
    </source>
</evidence>
<reference evidence="1" key="1">
    <citation type="submission" date="2016-08" db="EMBL/GenBank/DDBJ databases">
        <title>Sequencing, Assembly and Comparative Genomics of S. aureofaciens ATCC 10762.</title>
        <authorList>
            <person name="Gradnigo J.S."/>
            <person name="Johnson N."/>
            <person name="Somerville G.A."/>
        </authorList>
    </citation>
    <scope>NUCLEOTIDE SEQUENCE [LARGE SCALE GENOMIC DNA]</scope>
    <source>
        <strain evidence="1">ATCC 10762</strain>
    </source>
</reference>
<dbReference type="AlphaFoldDB" id="A0A1E7MV02"/>